<dbReference type="CDD" id="cd06223">
    <property type="entry name" value="PRTases_typeI"/>
    <property type="match status" value="1"/>
</dbReference>
<gene>
    <name evidence="1" type="ORF">NBH21_23625</name>
</gene>
<name>A0AAJ1C0V3_9HYPH</name>
<evidence type="ECO:0000313" key="1">
    <source>
        <dbReference type="EMBL" id="MCO5959772.1"/>
    </source>
</evidence>
<dbReference type="AlphaFoldDB" id="A0AAJ1C0V3"/>
<sequence length="267" mass="29382">MVVNIARDAMNRIPWERDFPDVIVNCCWKSSESGVTGLGNHALYQAAKGERDVDAALALIDDVVVERTVATLRELEQNHKVKPKLIAPAAQLGDSNNALAMTYAQWLGHELGWAVDESVFQLKDFSKDKSNAWVRIAHRSAFYGEIDKTTPYVIVDDVITLGGTMADLRSFILGKGGRVIGMSTIASKDGNDVQIRLGSDTQTELEKFYGSDLAKFCNELLGFDHRGFTDPEAARVLGCSGYVDLRKKIVRGRDQGDSSRSAKQASR</sequence>
<evidence type="ECO:0000313" key="2">
    <source>
        <dbReference type="Proteomes" id="UP001155380"/>
    </source>
</evidence>
<proteinExistence type="predicted"/>
<dbReference type="Proteomes" id="UP001155380">
    <property type="component" value="Unassembled WGS sequence"/>
</dbReference>
<dbReference type="GO" id="GO:0016757">
    <property type="term" value="F:glycosyltransferase activity"/>
    <property type="evidence" value="ECO:0007669"/>
    <property type="project" value="UniProtKB-KW"/>
</dbReference>
<keyword evidence="1" id="KW-0328">Glycosyltransferase</keyword>
<protein>
    <submittedName>
        <fullName evidence="1">Phosphoribosyltransferase</fullName>
    </submittedName>
</protein>
<keyword evidence="1" id="KW-0808">Transferase</keyword>
<dbReference type="InterPro" id="IPR029057">
    <property type="entry name" value="PRTase-like"/>
</dbReference>
<organism evidence="1 2">
    <name type="scientific">Ciceribacter sichuanensis</name>
    <dbReference type="NCBI Taxonomy" id="2949647"/>
    <lineage>
        <taxon>Bacteria</taxon>
        <taxon>Pseudomonadati</taxon>
        <taxon>Pseudomonadota</taxon>
        <taxon>Alphaproteobacteria</taxon>
        <taxon>Hyphomicrobiales</taxon>
        <taxon>Rhizobiaceae</taxon>
        <taxon>Ciceribacter</taxon>
    </lineage>
</organism>
<dbReference type="Gene3D" id="3.40.50.2020">
    <property type="match status" value="1"/>
</dbReference>
<dbReference type="RefSeq" id="WP_250916314.1">
    <property type="nucleotide sequence ID" value="NZ_JAMXLX010000011.1"/>
</dbReference>
<dbReference type="InterPro" id="IPR000836">
    <property type="entry name" value="PRTase_dom"/>
</dbReference>
<dbReference type="EMBL" id="JAMXLX010000011">
    <property type="protein sequence ID" value="MCO5959772.1"/>
    <property type="molecule type" value="Genomic_DNA"/>
</dbReference>
<reference evidence="1" key="1">
    <citation type="submission" date="2022-06" db="EMBL/GenBank/DDBJ databases">
        <authorList>
            <person name="Sun Q."/>
        </authorList>
    </citation>
    <scope>NUCLEOTIDE SEQUENCE</scope>
    <source>
        <strain evidence="1">S101</strain>
    </source>
</reference>
<comment type="caution">
    <text evidence="1">The sequence shown here is derived from an EMBL/GenBank/DDBJ whole genome shotgun (WGS) entry which is preliminary data.</text>
</comment>
<dbReference type="SUPFAM" id="SSF53271">
    <property type="entry name" value="PRTase-like"/>
    <property type="match status" value="1"/>
</dbReference>
<accession>A0AAJ1C0V3</accession>